<accession>A0A5C6X5N9</accession>
<dbReference type="Pfam" id="PF03884">
    <property type="entry name" value="YacG"/>
    <property type="match status" value="1"/>
</dbReference>
<keyword evidence="1" id="KW-0479">Metal-binding</keyword>
<dbReference type="SUPFAM" id="SSF57716">
    <property type="entry name" value="Glucocorticoid receptor-like (DNA-binding domain)"/>
    <property type="match status" value="1"/>
</dbReference>
<dbReference type="Proteomes" id="UP000321412">
    <property type="component" value="Unassembled WGS sequence"/>
</dbReference>
<dbReference type="GO" id="GO:0006355">
    <property type="term" value="P:regulation of DNA-templated transcription"/>
    <property type="evidence" value="ECO:0007669"/>
    <property type="project" value="InterPro"/>
</dbReference>
<evidence type="ECO:0000256" key="2">
    <source>
        <dbReference type="ARBA" id="ARBA00022833"/>
    </source>
</evidence>
<keyword evidence="4" id="KW-1185">Reference proteome</keyword>
<gene>
    <name evidence="3" type="primary">yacG</name>
    <name evidence="3" type="ORF">FRC98_10255</name>
</gene>
<dbReference type="GO" id="GO:0008270">
    <property type="term" value="F:zinc ion binding"/>
    <property type="evidence" value="ECO:0007669"/>
    <property type="project" value="InterPro"/>
</dbReference>
<name>A0A5C6X5N9_9DELT</name>
<dbReference type="RefSeq" id="WP_146981321.1">
    <property type="nucleotide sequence ID" value="NZ_VOSM01000004.1"/>
</dbReference>
<dbReference type="HAMAP" id="MF_00649">
    <property type="entry name" value="DNA_gyrase_inhibitor_YacG"/>
    <property type="match status" value="1"/>
</dbReference>
<dbReference type="PANTHER" id="PTHR36150:SF1">
    <property type="entry name" value="DNA GYRASE INHIBITOR YACG"/>
    <property type="match status" value="1"/>
</dbReference>
<organism evidence="3 4">
    <name type="scientific">Lujinxingia vulgaris</name>
    <dbReference type="NCBI Taxonomy" id="2600176"/>
    <lineage>
        <taxon>Bacteria</taxon>
        <taxon>Deltaproteobacteria</taxon>
        <taxon>Bradymonadales</taxon>
        <taxon>Lujinxingiaceae</taxon>
        <taxon>Lujinxingia</taxon>
    </lineage>
</organism>
<dbReference type="InterPro" id="IPR005584">
    <property type="entry name" value="DNA_gyrase_inhibitor_YacG"/>
</dbReference>
<keyword evidence="2" id="KW-0862">Zinc</keyword>
<protein>
    <submittedName>
        <fullName evidence="3">DNA gyrase inhibitor YacG</fullName>
    </submittedName>
</protein>
<dbReference type="OrthoDB" id="9809663at2"/>
<sequence>MSEKKTRPHCPICRAEVELLDQNKDFPFCSERCKSKDLGKWFGGAYLVPGRAASPEEIVEEVRRPRQND</sequence>
<evidence type="ECO:0000313" key="3">
    <source>
        <dbReference type="EMBL" id="TXD37110.1"/>
    </source>
</evidence>
<dbReference type="Gene3D" id="3.30.50.10">
    <property type="entry name" value="Erythroid Transcription Factor GATA-1, subunit A"/>
    <property type="match status" value="1"/>
</dbReference>
<dbReference type="AlphaFoldDB" id="A0A5C6X5N9"/>
<evidence type="ECO:0000313" key="4">
    <source>
        <dbReference type="Proteomes" id="UP000321412"/>
    </source>
</evidence>
<dbReference type="EMBL" id="VOSM01000004">
    <property type="protein sequence ID" value="TXD37110.1"/>
    <property type="molecule type" value="Genomic_DNA"/>
</dbReference>
<dbReference type="PANTHER" id="PTHR36150">
    <property type="entry name" value="DNA GYRASE INHIBITOR YACG"/>
    <property type="match status" value="1"/>
</dbReference>
<evidence type="ECO:0000256" key="1">
    <source>
        <dbReference type="ARBA" id="ARBA00022723"/>
    </source>
</evidence>
<comment type="caution">
    <text evidence="3">The sequence shown here is derived from an EMBL/GenBank/DDBJ whole genome shotgun (WGS) entry which is preliminary data.</text>
</comment>
<reference evidence="3 4" key="1">
    <citation type="submission" date="2019-08" db="EMBL/GenBank/DDBJ databases">
        <title>Bradymonadales sp. TMQ4.</title>
        <authorList>
            <person name="Liang Q."/>
        </authorList>
    </citation>
    <scope>NUCLEOTIDE SEQUENCE [LARGE SCALE GENOMIC DNA]</scope>
    <source>
        <strain evidence="3 4">TMQ4</strain>
    </source>
</reference>
<dbReference type="InterPro" id="IPR013088">
    <property type="entry name" value="Znf_NHR/GATA"/>
</dbReference>
<proteinExistence type="inferred from homology"/>